<evidence type="ECO:0000313" key="9">
    <source>
        <dbReference type="EMBL" id="KAF8377161.1"/>
    </source>
</evidence>
<dbReference type="Proteomes" id="UP000655225">
    <property type="component" value="Unassembled WGS sequence"/>
</dbReference>
<dbReference type="InterPro" id="IPR001005">
    <property type="entry name" value="SANT/Myb"/>
</dbReference>
<keyword evidence="2" id="KW-0677">Repeat</keyword>
<dbReference type="OrthoDB" id="691673at2759"/>
<evidence type="ECO:0000256" key="5">
    <source>
        <dbReference type="ARBA" id="ARBA00023163"/>
    </source>
</evidence>
<feature type="region of interest" description="Disordered" evidence="7">
    <location>
        <begin position="166"/>
        <end position="197"/>
    </location>
</feature>
<evidence type="ECO:0000256" key="4">
    <source>
        <dbReference type="ARBA" id="ARBA00023125"/>
    </source>
</evidence>
<keyword evidence="6" id="KW-0539">Nucleus</keyword>
<dbReference type="InterPro" id="IPR044822">
    <property type="entry name" value="Myb_DNA-bind_4"/>
</dbReference>
<comment type="subcellular location">
    <subcellularLocation>
        <location evidence="1">Nucleus</location>
    </subcellularLocation>
</comment>
<keyword evidence="10" id="KW-1185">Reference proteome</keyword>
<dbReference type="InterPro" id="IPR009057">
    <property type="entry name" value="Homeodomain-like_sf"/>
</dbReference>
<protein>
    <recommendedName>
        <fullName evidence="8">Myb-like domain-containing protein</fullName>
    </recommendedName>
</protein>
<feature type="compositionally biased region" description="Polar residues" evidence="7">
    <location>
        <begin position="166"/>
        <end position="175"/>
    </location>
</feature>
<gene>
    <name evidence="9" type="ORF">HHK36_030534</name>
</gene>
<sequence>MLGISGLTGNSGGGDSAGNHEAGVGVGGAITGGFGREKSDRNSAGNRWPRQETLALLKIRSDMDVAFRDSALKGPLWEEVSRKLAELGYHRTAKKCKEKFENVYKYYKRTKEGRSSRPDSKTYRFFDQLEALDSHPLLPSHSPEKLQTPLMAEMPTNLSQIIVPSRSQNPTTDFLSPSTSPSSSSGKEPEENSKKKRKMAAFFDRLMKDVIEKQEVLQKKFIEALEKRENDRMVREEAWKMQEFERMNREHEIIVQERSMTAAKDAAVIAFLQKISEESNPPVQLPENPSSSQKILDYRRLENAENFIRRSSSRWPKAEVQALIKLRTSLDLKYQETGPKGSLWEEISSAMKKLGYNRSSKRCKEKWENINKYFKRVKERNTKRLEDSKTCPYFDQLDALYKEKTEKIMGNSLNPGFGLNREDLLQPLQVQEQRPESVMEDHESENMDDQNQEEDGDEDDDEGGGYEIVTNKPSSRAIVA</sequence>
<dbReference type="PANTHER" id="PTHR21654">
    <property type="entry name" value="FI21293P1"/>
    <property type="match status" value="1"/>
</dbReference>
<feature type="domain" description="Myb-like" evidence="8">
    <location>
        <begin position="313"/>
        <end position="371"/>
    </location>
</feature>
<keyword evidence="4" id="KW-0238">DNA-binding</keyword>
<proteinExistence type="predicted"/>
<dbReference type="OMA" id="NKVEGQM"/>
<dbReference type="GO" id="GO:0005634">
    <property type="term" value="C:nucleus"/>
    <property type="evidence" value="ECO:0007669"/>
    <property type="project" value="UniProtKB-SubCell"/>
</dbReference>
<dbReference type="Gene3D" id="1.10.10.60">
    <property type="entry name" value="Homeodomain-like"/>
    <property type="match status" value="2"/>
</dbReference>
<dbReference type="PANTHER" id="PTHR21654:SF14">
    <property type="entry name" value="TRIHELIX TRANSCRIPTION FACTOR GTL1-LIKE"/>
    <property type="match status" value="1"/>
</dbReference>
<keyword evidence="3" id="KW-0805">Transcription regulation</keyword>
<feature type="compositionally biased region" description="Low complexity" evidence="7">
    <location>
        <begin position="176"/>
        <end position="186"/>
    </location>
</feature>
<feature type="region of interest" description="Disordered" evidence="7">
    <location>
        <begin position="1"/>
        <end position="22"/>
    </location>
</feature>
<dbReference type="SUPFAM" id="SSF46689">
    <property type="entry name" value="Homeodomain-like"/>
    <property type="match status" value="1"/>
</dbReference>
<evidence type="ECO:0000313" key="10">
    <source>
        <dbReference type="Proteomes" id="UP000655225"/>
    </source>
</evidence>
<dbReference type="FunFam" id="1.10.10.60:FF:000061">
    <property type="entry name" value="Trihelix transcription factor GT-2"/>
    <property type="match status" value="1"/>
</dbReference>
<name>A0A834YCB1_TETSI</name>
<feature type="compositionally biased region" description="Acidic residues" evidence="7">
    <location>
        <begin position="446"/>
        <end position="464"/>
    </location>
</feature>
<dbReference type="Pfam" id="PF13837">
    <property type="entry name" value="Myb_DNA-bind_4"/>
    <property type="match status" value="2"/>
</dbReference>
<feature type="compositionally biased region" description="Basic and acidic residues" evidence="7">
    <location>
        <begin position="433"/>
        <end position="445"/>
    </location>
</feature>
<reference evidence="9 10" key="1">
    <citation type="submission" date="2020-04" db="EMBL/GenBank/DDBJ databases">
        <title>Plant Genome Project.</title>
        <authorList>
            <person name="Zhang R.-G."/>
        </authorList>
    </citation>
    <scope>NUCLEOTIDE SEQUENCE [LARGE SCALE GENOMIC DNA]</scope>
    <source>
        <strain evidence="9">YNK0</strain>
        <tissue evidence="9">Leaf</tissue>
    </source>
</reference>
<dbReference type="SMART" id="SM00717">
    <property type="entry name" value="SANT"/>
    <property type="match status" value="2"/>
</dbReference>
<organism evidence="9 10">
    <name type="scientific">Tetracentron sinense</name>
    <name type="common">Spur-leaf</name>
    <dbReference type="NCBI Taxonomy" id="13715"/>
    <lineage>
        <taxon>Eukaryota</taxon>
        <taxon>Viridiplantae</taxon>
        <taxon>Streptophyta</taxon>
        <taxon>Embryophyta</taxon>
        <taxon>Tracheophyta</taxon>
        <taxon>Spermatophyta</taxon>
        <taxon>Magnoliopsida</taxon>
        <taxon>Trochodendrales</taxon>
        <taxon>Trochodendraceae</taxon>
        <taxon>Tetracentron</taxon>
    </lineage>
</organism>
<keyword evidence="5" id="KW-0804">Transcription</keyword>
<evidence type="ECO:0000256" key="6">
    <source>
        <dbReference type="ARBA" id="ARBA00023242"/>
    </source>
</evidence>
<feature type="domain" description="Myb-like" evidence="8">
    <location>
        <begin position="40"/>
        <end position="104"/>
    </location>
</feature>
<dbReference type="GO" id="GO:0003677">
    <property type="term" value="F:DNA binding"/>
    <property type="evidence" value="ECO:0007669"/>
    <property type="project" value="UniProtKB-KW"/>
</dbReference>
<evidence type="ECO:0000256" key="3">
    <source>
        <dbReference type="ARBA" id="ARBA00023015"/>
    </source>
</evidence>
<feature type="region of interest" description="Disordered" evidence="7">
    <location>
        <begin position="28"/>
        <end position="47"/>
    </location>
</feature>
<dbReference type="GO" id="GO:0006355">
    <property type="term" value="P:regulation of DNA-templated transcription"/>
    <property type="evidence" value="ECO:0007669"/>
    <property type="project" value="UniProtKB-ARBA"/>
</dbReference>
<feature type="region of interest" description="Disordered" evidence="7">
    <location>
        <begin position="423"/>
        <end position="480"/>
    </location>
</feature>
<evidence type="ECO:0000256" key="2">
    <source>
        <dbReference type="ARBA" id="ARBA00022737"/>
    </source>
</evidence>
<accession>A0A834YCB1</accession>
<dbReference type="FunFam" id="1.10.10.60:FF:000092">
    <property type="entry name" value="Trihelix transcription factor GT-2"/>
    <property type="match status" value="1"/>
</dbReference>
<evidence type="ECO:0000256" key="1">
    <source>
        <dbReference type="ARBA" id="ARBA00004123"/>
    </source>
</evidence>
<evidence type="ECO:0000259" key="8">
    <source>
        <dbReference type="PROSITE" id="PS50090"/>
    </source>
</evidence>
<dbReference type="PROSITE" id="PS50090">
    <property type="entry name" value="MYB_LIKE"/>
    <property type="match status" value="2"/>
</dbReference>
<dbReference type="CDD" id="cd12203">
    <property type="entry name" value="GT1"/>
    <property type="match status" value="2"/>
</dbReference>
<evidence type="ECO:0000256" key="7">
    <source>
        <dbReference type="SAM" id="MobiDB-lite"/>
    </source>
</evidence>
<dbReference type="EMBL" id="JABCRI010000024">
    <property type="protein sequence ID" value="KAF8377161.1"/>
    <property type="molecule type" value="Genomic_DNA"/>
</dbReference>
<comment type="caution">
    <text evidence="9">The sequence shown here is derived from an EMBL/GenBank/DDBJ whole genome shotgun (WGS) entry which is preliminary data.</text>
</comment>
<dbReference type="AlphaFoldDB" id="A0A834YCB1"/>